<dbReference type="AlphaFoldDB" id="A0A9N9DVB7"/>
<dbReference type="EMBL" id="CAJVPP010004465">
    <property type="protein sequence ID" value="CAG8650430.1"/>
    <property type="molecule type" value="Genomic_DNA"/>
</dbReference>
<accession>A0A9N9DVB7</accession>
<reference evidence="1" key="1">
    <citation type="submission" date="2021-06" db="EMBL/GenBank/DDBJ databases">
        <authorList>
            <person name="Kallberg Y."/>
            <person name="Tangrot J."/>
            <person name="Rosling A."/>
        </authorList>
    </citation>
    <scope>NUCLEOTIDE SEQUENCE</scope>
    <source>
        <strain evidence="1">87-6 pot B 2015</strain>
    </source>
</reference>
<evidence type="ECO:0000313" key="2">
    <source>
        <dbReference type="Proteomes" id="UP000789375"/>
    </source>
</evidence>
<evidence type="ECO:0000313" key="1">
    <source>
        <dbReference type="EMBL" id="CAG8650430.1"/>
    </source>
</evidence>
<sequence>MVSDVTIRELIALLDLKFPPPLIAPDFSRTWPTNVTTRHRGSPKAILFACFRSWATK</sequence>
<proteinExistence type="predicted"/>
<organism evidence="1 2">
    <name type="scientific">Funneliformis mosseae</name>
    <name type="common">Endomycorrhizal fungus</name>
    <name type="synonym">Glomus mosseae</name>
    <dbReference type="NCBI Taxonomy" id="27381"/>
    <lineage>
        <taxon>Eukaryota</taxon>
        <taxon>Fungi</taxon>
        <taxon>Fungi incertae sedis</taxon>
        <taxon>Mucoromycota</taxon>
        <taxon>Glomeromycotina</taxon>
        <taxon>Glomeromycetes</taxon>
        <taxon>Glomerales</taxon>
        <taxon>Glomeraceae</taxon>
        <taxon>Funneliformis</taxon>
    </lineage>
</organism>
<feature type="non-terminal residue" evidence="1">
    <location>
        <position position="57"/>
    </location>
</feature>
<dbReference type="Proteomes" id="UP000789375">
    <property type="component" value="Unassembled WGS sequence"/>
</dbReference>
<protein>
    <submittedName>
        <fullName evidence="1">13137_t:CDS:1</fullName>
    </submittedName>
</protein>
<gene>
    <name evidence="1" type="ORF">FMOSSE_LOCUS11451</name>
</gene>
<name>A0A9N9DVB7_FUNMO</name>
<comment type="caution">
    <text evidence="1">The sequence shown here is derived from an EMBL/GenBank/DDBJ whole genome shotgun (WGS) entry which is preliminary data.</text>
</comment>
<keyword evidence="2" id="KW-1185">Reference proteome</keyword>